<dbReference type="SUPFAM" id="SSF48008">
    <property type="entry name" value="GntR ligand-binding domain-like"/>
    <property type="match status" value="1"/>
</dbReference>
<dbReference type="Gene3D" id="1.20.120.530">
    <property type="entry name" value="GntR ligand-binding domain-like"/>
    <property type="match status" value="1"/>
</dbReference>
<evidence type="ECO:0000259" key="4">
    <source>
        <dbReference type="PROSITE" id="PS50949"/>
    </source>
</evidence>
<dbReference type="RefSeq" id="WP_354447215.1">
    <property type="nucleotide sequence ID" value="NZ_JBEPSH010000009.1"/>
</dbReference>
<name>A0ABV2QFF1_9BURK</name>
<dbReference type="Proteomes" id="UP001549320">
    <property type="component" value="Unassembled WGS sequence"/>
</dbReference>
<organism evidence="5 6">
    <name type="scientific">Ottowia thiooxydans</name>
    <dbReference type="NCBI Taxonomy" id="219182"/>
    <lineage>
        <taxon>Bacteria</taxon>
        <taxon>Pseudomonadati</taxon>
        <taxon>Pseudomonadota</taxon>
        <taxon>Betaproteobacteria</taxon>
        <taxon>Burkholderiales</taxon>
        <taxon>Comamonadaceae</taxon>
        <taxon>Ottowia</taxon>
    </lineage>
</organism>
<gene>
    <name evidence="5" type="ORF">ABIE13_004395</name>
</gene>
<dbReference type="InterPro" id="IPR036390">
    <property type="entry name" value="WH_DNA-bd_sf"/>
</dbReference>
<dbReference type="PANTHER" id="PTHR43537:SF24">
    <property type="entry name" value="GLUCONATE OPERON TRANSCRIPTIONAL REPRESSOR"/>
    <property type="match status" value="1"/>
</dbReference>
<dbReference type="SMART" id="SM00895">
    <property type="entry name" value="FCD"/>
    <property type="match status" value="1"/>
</dbReference>
<dbReference type="PROSITE" id="PS50949">
    <property type="entry name" value="HTH_GNTR"/>
    <property type="match status" value="1"/>
</dbReference>
<keyword evidence="1" id="KW-0805">Transcription regulation</keyword>
<keyword evidence="6" id="KW-1185">Reference proteome</keyword>
<dbReference type="InterPro" id="IPR000524">
    <property type="entry name" value="Tscrpt_reg_HTH_GntR"/>
</dbReference>
<keyword evidence="3" id="KW-0804">Transcription</keyword>
<dbReference type="InterPro" id="IPR008920">
    <property type="entry name" value="TF_FadR/GntR_C"/>
</dbReference>
<dbReference type="Gene3D" id="1.10.10.10">
    <property type="entry name" value="Winged helix-like DNA-binding domain superfamily/Winged helix DNA-binding domain"/>
    <property type="match status" value="1"/>
</dbReference>
<evidence type="ECO:0000256" key="3">
    <source>
        <dbReference type="ARBA" id="ARBA00023163"/>
    </source>
</evidence>
<dbReference type="Pfam" id="PF07729">
    <property type="entry name" value="FCD"/>
    <property type="match status" value="1"/>
</dbReference>
<reference evidence="5 6" key="1">
    <citation type="submission" date="2024-06" db="EMBL/GenBank/DDBJ databases">
        <title>Sorghum-associated microbial communities from plants grown in Nebraska, USA.</title>
        <authorList>
            <person name="Schachtman D."/>
        </authorList>
    </citation>
    <scope>NUCLEOTIDE SEQUENCE [LARGE SCALE GENOMIC DNA]</scope>
    <source>
        <strain evidence="5 6">2709</strain>
    </source>
</reference>
<comment type="caution">
    <text evidence="5">The sequence shown here is derived from an EMBL/GenBank/DDBJ whole genome shotgun (WGS) entry which is preliminary data.</text>
</comment>
<dbReference type="SUPFAM" id="SSF46785">
    <property type="entry name" value="Winged helix' DNA-binding domain"/>
    <property type="match status" value="1"/>
</dbReference>
<dbReference type="InterPro" id="IPR011711">
    <property type="entry name" value="GntR_C"/>
</dbReference>
<accession>A0ABV2QFF1</accession>
<dbReference type="SMART" id="SM00345">
    <property type="entry name" value="HTH_GNTR"/>
    <property type="match status" value="1"/>
</dbReference>
<dbReference type="CDD" id="cd07377">
    <property type="entry name" value="WHTH_GntR"/>
    <property type="match status" value="1"/>
</dbReference>
<dbReference type="Pfam" id="PF00392">
    <property type="entry name" value="GntR"/>
    <property type="match status" value="1"/>
</dbReference>
<dbReference type="GO" id="GO:0003677">
    <property type="term" value="F:DNA binding"/>
    <property type="evidence" value="ECO:0007669"/>
    <property type="project" value="UniProtKB-KW"/>
</dbReference>
<evidence type="ECO:0000313" key="6">
    <source>
        <dbReference type="Proteomes" id="UP001549320"/>
    </source>
</evidence>
<keyword evidence="2 5" id="KW-0238">DNA-binding</keyword>
<evidence type="ECO:0000256" key="2">
    <source>
        <dbReference type="ARBA" id="ARBA00023125"/>
    </source>
</evidence>
<proteinExistence type="predicted"/>
<feature type="domain" description="HTH gntR-type" evidence="4">
    <location>
        <begin position="7"/>
        <end position="73"/>
    </location>
</feature>
<dbReference type="PANTHER" id="PTHR43537">
    <property type="entry name" value="TRANSCRIPTIONAL REGULATOR, GNTR FAMILY"/>
    <property type="match status" value="1"/>
</dbReference>
<dbReference type="InterPro" id="IPR036388">
    <property type="entry name" value="WH-like_DNA-bd_sf"/>
</dbReference>
<evidence type="ECO:0000256" key="1">
    <source>
        <dbReference type="ARBA" id="ARBA00023015"/>
    </source>
</evidence>
<evidence type="ECO:0000313" key="5">
    <source>
        <dbReference type="EMBL" id="MET4579267.1"/>
    </source>
</evidence>
<dbReference type="EMBL" id="JBEPSH010000009">
    <property type="protein sequence ID" value="MET4579267.1"/>
    <property type="molecule type" value="Genomic_DNA"/>
</dbReference>
<protein>
    <submittedName>
        <fullName evidence="5">DNA-binding GntR family transcriptional regulator</fullName>
    </submittedName>
</protein>
<sequence>MALSTDEKLVNQLADQIQQKIVTGEYRPGEKLKQVALANTFQVSRTPIRQALSQLAARGIVDQSQTGAVVKSQSSKDVRDIYRVRSEVEGLAAQLAAQWITDQQLLELRKIHTRFVHAVTELSRLRAENPSGHTESAGYQAARQEWVSSNSEFHAIIFQASCNAFLGKIIADLQLGSARGRIASSALGMYKHRMERNIAHHEAILSALEAHDEIAARRAMAAHVDESGEFVATWMENQSQTQ</sequence>